<organism evidence="3 4">
    <name type="scientific">Ceratitis capitata</name>
    <name type="common">Mediterranean fruit fly</name>
    <name type="synonym">Tephritis capitata</name>
    <dbReference type="NCBI Taxonomy" id="7213"/>
    <lineage>
        <taxon>Eukaryota</taxon>
        <taxon>Metazoa</taxon>
        <taxon>Ecdysozoa</taxon>
        <taxon>Arthropoda</taxon>
        <taxon>Hexapoda</taxon>
        <taxon>Insecta</taxon>
        <taxon>Pterygota</taxon>
        <taxon>Neoptera</taxon>
        <taxon>Endopterygota</taxon>
        <taxon>Diptera</taxon>
        <taxon>Brachycera</taxon>
        <taxon>Muscomorpha</taxon>
        <taxon>Tephritoidea</taxon>
        <taxon>Tephritidae</taxon>
        <taxon>Ceratitis</taxon>
        <taxon>Ceratitis</taxon>
    </lineage>
</organism>
<dbReference type="EMBL" id="CAJHJT010000012">
    <property type="protein sequence ID" value="CAD6996616.1"/>
    <property type="molecule type" value="Genomic_DNA"/>
</dbReference>
<keyword evidence="2" id="KW-0732">Signal</keyword>
<evidence type="ECO:0000256" key="2">
    <source>
        <dbReference type="SAM" id="SignalP"/>
    </source>
</evidence>
<dbReference type="Proteomes" id="UP000606786">
    <property type="component" value="Unassembled WGS sequence"/>
</dbReference>
<feature type="compositionally biased region" description="Acidic residues" evidence="1">
    <location>
        <begin position="45"/>
        <end position="55"/>
    </location>
</feature>
<comment type="caution">
    <text evidence="3">The sequence shown here is derived from an EMBL/GenBank/DDBJ whole genome shotgun (WGS) entry which is preliminary data.</text>
</comment>
<evidence type="ECO:0000313" key="4">
    <source>
        <dbReference type="Proteomes" id="UP000606786"/>
    </source>
</evidence>
<reference evidence="3" key="1">
    <citation type="submission" date="2020-11" db="EMBL/GenBank/DDBJ databases">
        <authorList>
            <person name="Whitehead M."/>
        </authorList>
    </citation>
    <scope>NUCLEOTIDE SEQUENCE</scope>
    <source>
        <strain evidence="3">EGII</strain>
    </source>
</reference>
<sequence length="66" mass="7779">MKNDMRWLTPTTLRMWMMVILRPFRMPKLLLILLLHTMLNDDVADDDDDEDEDADSAWHGGDVGKY</sequence>
<protein>
    <submittedName>
        <fullName evidence="3">(Mediterranean fruit fly) hypothetical protein</fullName>
    </submittedName>
</protein>
<evidence type="ECO:0000313" key="3">
    <source>
        <dbReference type="EMBL" id="CAD6996616.1"/>
    </source>
</evidence>
<dbReference type="AlphaFoldDB" id="A0A811UF21"/>
<accession>A0A811UF21</accession>
<evidence type="ECO:0000256" key="1">
    <source>
        <dbReference type="SAM" id="MobiDB-lite"/>
    </source>
</evidence>
<feature type="region of interest" description="Disordered" evidence="1">
    <location>
        <begin position="45"/>
        <end position="66"/>
    </location>
</feature>
<gene>
    <name evidence="3" type="ORF">CCAP1982_LOCUS5290</name>
</gene>
<feature type="signal peptide" evidence="2">
    <location>
        <begin position="1"/>
        <end position="44"/>
    </location>
</feature>
<feature type="chain" id="PRO_5032526608" evidence="2">
    <location>
        <begin position="45"/>
        <end position="66"/>
    </location>
</feature>
<keyword evidence="4" id="KW-1185">Reference proteome</keyword>
<proteinExistence type="predicted"/>
<name>A0A811UF21_CERCA</name>